<dbReference type="EC" id="3.1.21.2" evidence="7"/>
<dbReference type="Pfam" id="PF01261">
    <property type="entry name" value="AP_endonuc_2"/>
    <property type="match status" value="1"/>
</dbReference>
<feature type="binding site" evidence="7">
    <location>
        <position position="211"/>
    </location>
    <ligand>
        <name>Zn(2+)</name>
        <dbReference type="ChEBI" id="CHEBI:29105"/>
        <label>2</label>
    </ligand>
</feature>
<evidence type="ECO:0000256" key="7">
    <source>
        <dbReference type="HAMAP-Rule" id="MF_00152"/>
    </source>
</evidence>
<keyword evidence="5 7" id="KW-0862">Zinc</keyword>
<evidence type="ECO:0000259" key="8">
    <source>
        <dbReference type="Pfam" id="PF01261"/>
    </source>
</evidence>
<feature type="binding site" evidence="7">
    <location>
        <position position="107"/>
    </location>
    <ligand>
        <name>Zn(2+)</name>
        <dbReference type="ChEBI" id="CHEBI:29105"/>
        <label>1</label>
    </ligand>
</feature>
<evidence type="ECO:0000256" key="5">
    <source>
        <dbReference type="ARBA" id="ARBA00022833"/>
    </source>
</evidence>
<dbReference type="PROSITE" id="PS00730">
    <property type="entry name" value="AP_NUCLEASE_F2_2"/>
    <property type="match status" value="1"/>
</dbReference>
<evidence type="ECO:0000256" key="1">
    <source>
        <dbReference type="ARBA" id="ARBA00005340"/>
    </source>
</evidence>
<feature type="binding site" evidence="7">
    <location>
        <position position="179"/>
    </location>
    <ligand>
        <name>Zn(2+)</name>
        <dbReference type="ChEBI" id="CHEBI:29105"/>
        <label>3</label>
    </ligand>
</feature>
<dbReference type="PANTHER" id="PTHR21445">
    <property type="entry name" value="ENDONUCLEASE IV ENDODEOXYRIBONUCLEASE IV"/>
    <property type="match status" value="1"/>
</dbReference>
<dbReference type="InterPro" id="IPR013022">
    <property type="entry name" value="Xyl_isomerase-like_TIM-brl"/>
</dbReference>
<feature type="binding site" evidence="7">
    <location>
        <position position="142"/>
    </location>
    <ligand>
        <name>Zn(2+)</name>
        <dbReference type="ChEBI" id="CHEBI:29105"/>
        <label>1</label>
    </ligand>
</feature>
<dbReference type="SUPFAM" id="SSF51658">
    <property type="entry name" value="Xylose isomerase-like"/>
    <property type="match status" value="1"/>
</dbReference>
<dbReference type="InterPro" id="IPR036237">
    <property type="entry name" value="Xyl_isomerase-like_sf"/>
</dbReference>
<dbReference type="GO" id="GO:0008270">
    <property type="term" value="F:zinc ion binding"/>
    <property type="evidence" value="ECO:0007669"/>
    <property type="project" value="UniProtKB-UniRule"/>
</dbReference>
<gene>
    <name evidence="7" type="primary">nfo</name>
    <name evidence="9" type="ORF">K8V65_05570</name>
</gene>
<feature type="binding site" evidence="7">
    <location>
        <position position="226"/>
    </location>
    <ligand>
        <name>Zn(2+)</name>
        <dbReference type="ChEBI" id="CHEBI:29105"/>
        <label>3</label>
    </ligand>
</feature>
<feature type="binding site" evidence="7">
    <location>
        <position position="142"/>
    </location>
    <ligand>
        <name>Zn(2+)</name>
        <dbReference type="ChEBI" id="CHEBI:29105"/>
        <label>2</label>
    </ligand>
</feature>
<keyword evidence="4 7" id="KW-0378">Hydrolase</keyword>
<keyword evidence="3 7" id="KW-0227">DNA damage</keyword>
<organism evidence="9 10">
    <name type="scientific">Megamonas hypermegale</name>
    <dbReference type="NCBI Taxonomy" id="158847"/>
    <lineage>
        <taxon>Bacteria</taxon>
        <taxon>Bacillati</taxon>
        <taxon>Bacillota</taxon>
        <taxon>Negativicutes</taxon>
        <taxon>Selenomonadales</taxon>
        <taxon>Selenomonadaceae</taxon>
        <taxon>Megamonas</taxon>
    </lineage>
</organism>
<sequence>MLHIGNHLSSSKGFMGMGKEALELKADTFAFFTRNPRGSKAKDIDDNDVSAFLQLAQEHNFQKLVAHAPYTLNPCSNKPEVREFAYNTMADDLKRMEKVPYNYYNFHPGNHLKQGTQAGIELIAECLNDIMWPEQKTTVLLETMAGKGTEIGKTFEEIRSIIDKVKLQDKIGVCLDTCHVWDGGYDIVNHLDDVIAEFDRIIGLDRLKAIHLNDSKNDCSSHKDRHEKIGEGKIGLESIVRIINHPALKNLPFILETPNDHTGYAREIALLRSKFID</sequence>
<dbReference type="EMBL" id="DYVR01000153">
    <property type="protein sequence ID" value="HJF85108.1"/>
    <property type="molecule type" value="Genomic_DNA"/>
</dbReference>
<dbReference type="GO" id="GO:0003906">
    <property type="term" value="F:DNA-(apurinic or apyrimidinic site) endonuclease activity"/>
    <property type="evidence" value="ECO:0007669"/>
    <property type="project" value="TreeGrafter"/>
</dbReference>
<dbReference type="NCBIfam" id="TIGR00587">
    <property type="entry name" value="nfo"/>
    <property type="match status" value="1"/>
</dbReference>
<dbReference type="PANTHER" id="PTHR21445:SF0">
    <property type="entry name" value="APURINIC-APYRIMIDINIC ENDONUCLEASE"/>
    <property type="match status" value="1"/>
</dbReference>
<comment type="similarity">
    <text evidence="1 7">Belongs to the AP endonuclease 2 family.</text>
</comment>
<keyword evidence="6 7" id="KW-0234">DNA repair</keyword>
<feature type="binding site" evidence="7">
    <location>
        <position position="224"/>
    </location>
    <ligand>
        <name>Zn(2+)</name>
        <dbReference type="ChEBI" id="CHEBI:29105"/>
        <label>3</label>
    </ligand>
</feature>
<dbReference type="SMART" id="SM00518">
    <property type="entry name" value="AP2Ec"/>
    <property type="match status" value="1"/>
</dbReference>
<comment type="catalytic activity">
    <reaction evidence="7">
        <text>Endonucleolytic cleavage to 5'-phosphooligonucleotide end-products.</text>
        <dbReference type="EC" id="3.1.21.2"/>
    </reaction>
</comment>
<dbReference type="GO" id="GO:0008081">
    <property type="term" value="F:phosphoric diester hydrolase activity"/>
    <property type="evidence" value="ECO:0007669"/>
    <property type="project" value="TreeGrafter"/>
</dbReference>
<feature type="domain" description="Xylose isomerase-like TIM barrel" evidence="8">
    <location>
        <begin position="20"/>
        <end position="273"/>
    </location>
</feature>
<evidence type="ECO:0000256" key="6">
    <source>
        <dbReference type="ARBA" id="ARBA00023204"/>
    </source>
</evidence>
<dbReference type="PROSITE" id="PS51432">
    <property type="entry name" value="AP_NUCLEASE_F2_4"/>
    <property type="match status" value="1"/>
</dbReference>
<keyword evidence="2 7" id="KW-0479">Metal-binding</keyword>
<keyword evidence="7" id="KW-0255">Endonuclease</keyword>
<comment type="caution">
    <text evidence="9">The sequence shown here is derived from an EMBL/GenBank/DDBJ whole genome shotgun (WGS) entry which is preliminary data.</text>
</comment>
<reference evidence="9" key="2">
    <citation type="submission" date="2021-09" db="EMBL/GenBank/DDBJ databases">
        <authorList>
            <person name="Gilroy R."/>
        </authorList>
    </citation>
    <scope>NUCLEOTIDE SEQUENCE</scope>
    <source>
        <strain evidence="9">7318</strain>
    </source>
</reference>
<evidence type="ECO:0000256" key="2">
    <source>
        <dbReference type="ARBA" id="ARBA00022723"/>
    </source>
</evidence>
<evidence type="ECO:0000313" key="10">
    <source>
        <dbReference type="Proteomes" id="UP000780768"/>
    </source>
</evidence>
<evidence type="ECO:0000313" key="9">
    <source>
        <dbReference type="EMBL" id="HJF85108.1"/>
    </source>
</evidence>
<dbReference type="InterPro" id="IPR018246">
    <property type="entry name" value="AP_endonuc_F2_Zn_BS"/>
</dbReference>
<feature type="binding site" evidence="7">
    <location>
        <position position="176"/>
    </location>
    <ligand>
        <name>Zn(2+)</name>
        <dbReference type="ChEBI" id="CHEBI:29105"/>
        <label>2</label>
    </ligand>
</feature>
<comment type="cofactor">
    <cofactor evidence="7">
        <name>Zn(2+)</name>
        <dbReference type="ChEBI" id="CHEBI:29105"/>
    </cofactor>
    <text evidence="7">Binds 3 Zn(2+) ions.</text>
</comment>
<dbReference type="AlphaFoldDB" id="A0A921L7W5"/>
<dbReference type="Proteomes" id="UP000780768">
    <property type="component" value="Unassembled WGS sequence"/>
</dbReference>
<dbReference type="FunFam" id="3.20.20.150:FF:000001">
    <property type="entry name" value="Probable endonuclease 4"/>
    <property type="match status" value="1"/>
</dbReference>
<keyword evidence="7" id="KW-0540">Nuclease</keyword>
<comment type="function">
    <text evidence="7">Endonuclease IV plays a role in DNA repair. It cleaves phosphodiester bonds at apurinic or apyrimidinic (AP) sites, generating a 3'-hydroxyl group and a 5'-terminal sugar phosphate.</text>
</comment>
<evidence type="ECO:0000256" key="4">
    <source>
        <dbReference type="ARBA" id="ARBA00022801"/>
    </source>
</evidence>
<evidence type="ECO:0000256" key="3">
    <source>
        <dbReference type="ARBA" id="ARBA00022763"/>
    </source>
</evidence>
<dbReference type="Gene3D" id="3.20.20.150">
    <property type="entry name" value="Divalent-metal-dependent TIM barrel enzymes"/>
    <property type="match status" value="1"/>
</dbReference>
<dbReference type="GO" id="GO:0008833">
    <property type="term" value="F:deoxyribonuclease IV (phage-T4-induced) activity"/>
    <property type="evidence" value="ECO:0007669"/>
    <property type="project" value="UniProtKB-UniRule"/>
</dbReference>
<feature type="binding site" evidence="7">
    <location>
        <position position="67"/>
    </location>
    <ligand>
        <name>Zn(2+)</name>
        <dbReference type="ChEBI" id="CHEBI:29105"/>
        <label>1</label>
    </ligand>
</feature>
<dbReference type="InterPro" id="IPR001719">
    <property type="entry name" value="AP_endonuc_2"/>
</dbReference>
<feature type="binding site" evidence="7">
    <location>
        <position position="256"/>
    </location>
    <ligand>
        <name>Zn(2+)</name>
        <dbReference type="ChEBI" id="CHEBI:29105"/>
        <label>2</label>
    </ligand>
</feature>
<proteinExistence type="inferred from homology"/>
<dbReference type="GO" id="GO:0006284">
    <property type="term" value="P:base-excision repair"/>
    <property type="evidence" value="ECO:0007669"/>
    <property type="project" value="TreeGrafter"/>
</dbReference>
<name>A0A921L7W5_9FIRM</name>
<protein>
    <recommendedName>
        <fullName evidence="7">Probable endonuclease 4</fullName>
        <ecNumber evidence="7">3.1.21.2</ecNumber>
    </recommendedName>
    <alternativeName>
        <fullName evidence="7">Endodeoxyribonuclease IV</fullName>
    </alternativeName>
    <alternativeName>
        <fullName evidence="7">Endonuclease IV</fullName>
    </alternativeName>
</protein>
<dbReference type="HAMAP" id="MF_00152">
    <property type="entry name" value="Nfo"/>
    <property type="match status" value="1"/>
</dbReference>
<reference evidence="9" key="1">
    <citation type="journal article" date="2021" name="PeerJ">
        <title>Extensive microbial diversity within the chicken gut microbiome revealed by metagenomics and culture.</title>
        <authorList>
            <person name="Gilroy R."/>
            <person name="Ravi A."/>
            <person name="Getino M."/>
            <person name="Pursley I."/>
            <person name="Horton D.L."/>
            <person name="Alikhan N.F."/>
            <person name="Baker D."/>
            <person name="Gharbi K."/>
            <person name="Hall N."/>
            <person name="Watson M."/>
            <person name="Adriaenssens E.M."/>
            <person name="Foster-Nyarko E."/>
            <person name="Jarju S."/>
            <person name="Secka A."/>
            <person name="Antonio M."/>
            <person name="Oren A."/>
            <person name="Chaudhuri R.R."/>
            <person name="La Ragione R."/>
            <person name="Hildebrand F."/>
            <person name="Pallen M.J."/>
        </authorList>
    </citation>
    <scope>NUCLEOTIDE SEQUENCE</scope>
    <source>
        <strain evidence="9">7318</strain>
    </source>
</reference>
<accession>A0A921L7W5</accession>
<dbReference type="CDD" id="cd00019">
    <property type="entry name" value="AP2Ec"/>
    <property type="match status" value="1"/>
</dbReference>
<dbReference type="GO" id="GO:0003677">
    <property type="term" value="F:DNA binding"/>
    <property type="evidence" value="ECO:0007669"/>
    <property type="project" value="InterPro"/>
</dbReference>